<feature type="compositionally biased region" description="Basic and acidic residues" evidence="2">
    <location>
        <begin position="132"/>
        <end position="141"/>
    </location>
</feature>
<evidence type="ECO:0000259" key="3">
    <source>
        <dbReference type="Pfam" id="PF00472"/>
    </source>
</evidence>
<name>A0A365GZW2_9ACTN</name>
<dbReference type="PANTHER" id="PTHR47814">
    <property type="entry name" value="PEPTIDYL-TRNA HYDROLASE ARFB"/>
    <property type="match status" value="1"/>
</dbReference>
<keyword evidence="5" id="KW-1185">Reference proteome</keyword>
<dbReference type="GO" id="GO:0072344">
    <property type="term" value="P:rescue of stalled ribosome"/>
    <property type="evidence" value="ECO:0007669"/>
    <property type="project" value="TreeGrafter"/>
</dbReference>
<dbReference type="GO" id="GO:0043022">
    <property type="term" value="F:ribosome binding"/>
    <property type="evidence" value="ECO:0007669"/>
    <property type="project" value="TreeGrafter"/>
</dbReference>
<dbReference type="InterPro" id="IPR045853">
    <property type="entry name" value="Pep_chain_release_fac_I_sf"/>
</dbReference>
<dbReference type="GO" id="GO:0004045">
    <property type="term" value="F:peptidyl-tRNA hydrolase activity"/>
    <property type="evidence" value="ECO:0007669"/>
    <property type="project" value="UniProtKB-EC"/>
</dbReference>
<dbReference type="EMBL" id="QLYX01000018">
    <property type="protein sequence ID" value="RAY11483.1"/>
    <property type="molecule type" value="Genomic_DNA"/>
</dbReference>
<dbReference type="Proteomes" id="UP000251891">
    <property type="component" value="Unassembled WGS sequence"/>
</dbReference>
<sequence>MSGLLRVRGSIAIPVTELRWRFSRSSGPGGQHVNTSDSAAELSFDLAGSPSIPESLRPRMLDRLAGRLVDGVLTVRASERRSQWQNRQAAQARLAALLHDAAAPVPKPRRPTRPSRAMRERRLENKRRRAELKRDRSTRYD</sequence>
<dbReference type="EC" id="3.1.1.29" evidence="4"/>
<dbReference type="Gene3D" id="3.30.160.20">
    <property type="match status" value="1"/>
</dbReference>
<comment type="similarity">
    <text evidence="1">Belongs to the prokaryotic/mitochondrial release factor family.</text>
</comment>
<gene>
    <name evidence="4" type="ORF">DPM19_29695</name>
</gene>
<keyword evidence="4" id="KW-0378">Hydrolase</keyword>
<protein>
    <submittedName>
        <fullName evidence="4">Aminoacyl-tRNA hydrolase</fullName>
        <ecNumber evidence="4">3.1.1.29</ecNumber>
    </submittedName>
</protein>
<dbReference type="InterPro" id="IPR000352">
    <property type="entry name" value="Pep_chain_release_fac_I"/>
</dbReference>
<dbReference type="AlphaFoldDB" id="A0A365GZW2"/>
<dbReference type="OrthoDB" id="9815709at2"/>
<comment type="caution">
    <text evidence="4">The sequence shown here is derived from an EMBL/GenBank/DDBJ whole genome shotgun (WGS) entry which is preliminary data.</text>
</comment>
<evidence type="ECO:0000256" key="1">
    <source>
        <dbReference type="ARBA" id="ARBA00010835"/>
    </source>
</evidence>
<feature type="region of interest" description="Disordered" evidence="2">
    <location>
        <begin position="98"/>
        <end position="141"/>
    </location>
</feature>
<organism evidence="4 5">
    <name type="scientific">Actinomadura craniellae</name>
    <dbReference type="NCBI Taxonomy" id="2231787"/>
    <lineage>
        <taxon>Bacteria</taxon>
        <taxon>Bacillati</taxon>
        <taxon>Actinomycetota</taxon>
        <taxon>Actinomycetes</taxon>
        <taxon>Streptosporangiales</taxon>
        <taxon>Thermomonosporaceae</taxon>
        <taxon>Actinomadura</taxon>
    </lineage>
</organism>
<dbReference type="NCBIfam" id="NF006718">
    <property type="entry name" value="PRK09256.1"/>
    <property type="match status" value="1"/>
</dbReference>
<evidence type="ECO:0000256" key="2">
    <source>
        <dbReference type="SAM" id="MobiDB-lite"/>
    </source>
</evidence>
<reference evidence="4 5" key="1">
    <citation type="submission" date="2018-06" db="EMBL/GenBank/DDBJ databases">
        <title>Actinomadura craniellae sp. nov. isolated from marine sponge Craniella sp.</title>
        <authorList>
            <person name="Li L."/>
            <person name="Xu Q.H."/>
            <person name="Lin H.W."/>
            <person name="Lu Y.H."/>
        </authorList>
    </citation>
    <scope>NUCLEOTIDE SEQUENCE [LARGE SCALE GENOMIC DNA]</scope>
    <source>
        <strain evidence="4 5">LHW63021</strain>
    </source>
</reference>
<dbReference type="PANTHER" id="PTHR47814:SF1">
    <property type="entry name" value="PEPTIDYL-TRNA HYDROLASE ARFB"/>
    <property type="match status" value="1"/>
</dbReference>
<feature type="domain" description="Prokaryotic-type class I peptide chain release factors" evidence="3">
    <location>
        <begin position="11"/>
        <end position="135"/>
    </location>
</feature>
<proteinExistence type="inferred from homology"/>
<dbReference type="GO" id="GO:0003747">
    <property type="term" value="F:translation release factor activity"/>
    <property type="evidence" value="ECO:0007669"/>
    <property type="project" value="InterPro"/>
</dbReference>
<dbReference type="SUPFAM" id="SSF75620">
    <property type="entry name" value="Release factor"/>
    <property type="match status" value="1"/>
</dbReference>
<evidence type="ECO:0000313" key="4">
    <source>
        <dbReference type="EMBL" id="RAY11483.1"/>
    </source>
</evidence>
<accession>A0A365GZW2</accession>
<dbReference type="Pfam" id="PF00472">
    <property type="entry name" value="RF-1"/>
    <property type="match status" value="1"/>
</dbReference>
<dbReference type="RefSeq" id="WP_111871390.1">
    <property type="nucleotide sequence ID" value="NZ_QLYX01000018.1"/>
</dbReference>
<evidence type="ECO:0000313" key="5">
    <source>
        <dbReference type="Proteomes" id="UP000251891"/>
    </source>
</evidence>